<keyword evidence="1" id="KW-0433">Leucine-rich repeat</keyword>
<dbReference type="InterPro" id="IPR042197">
    <property type="entry name" value="Apaf_helical"/>
</dbReference>
<dbReference type="InterPro" id="IPR044974">
    <property type="entry name" value="Disease_R_plants"/>
</dbReference>
<dbReference type="PANTHER" id="PTHR23155">
    <property type="entry name" value="DISEASE RESISTANCE PROTEIN RP"/>
    <property type="match status" value="1"/>
</dbReference>
<keyword evidence="7" id="KW-1185">Reference proteome</keyword>
<feature type="domain" description="NB-ARC" evidence="4">
    <location>
        <begin position="1"/>
        <end position="93"/>
    </location>
</feature>
<keyword evidence="6" id="KW-0378">Hydrolase</keyword>
<evidence type="ECO:0000313" key="7">
    <source>
        <dbReference type="Proteomes" id="UP000215914"/>
    </source>
</evidence>
<evidence type="ECO:0000256" key="1">
    <source>
        <dbReference type="ARBA" id="ARBA00022614"/>
    </source>
</evidence>
<name>A0A9K3EMB1_HELAN</name>
<dbReference type="Proteomes" id="UP000215914">
    <property type="component" value="Unassembled WGS sequence"/>
</dbReference>
<dbReference type="Gene3D" id="3.40.50.300">
    <property type="entry name" value="P-loop containing nucleotide triphosphate hydrolases"/>
    <property type="match status" value="1"/>
</dbReference>
<dbReference type="EMBL" id="MNCJ02000328">
    <property type="protein sequence ID" value="KAF5775371.1"/>
    <property type="molecule type" value="Genomic_DNA"/>
</dbReference>
<evidence type="ECO:0000259" key="5">
    <source>
        <dbReference type="Pfam" id="PF23559"/>
    </source>
</evidence>
<evidence type="ECO:0000259" key="4">
    <source>
        <dbReference type="Pfam" id="PF00931"/>
    </source>
</evidence>
<reference evidence="6" key="1">
    <citation type="journal article" date="2017" name="Nature">
        <title>The sunflower genome provides insights into oil metabolism, flowering and Asterid evolution.</title>
        <authorList>
            <person name="Badouin H."/>
            <person name="Gouzy J."/>
            <person name="Grassa C.J."/>
            <person name="Murat F."/>
            <person name="Staton S.E."/>
            <person name="Cottret L."/>
            <person name="Lelandais-Briere C."/>
            <person name="Owens G.L."/>
            <person name="Carrere S."/>
            <person name="Mayjonade B."/>
            <person name="Legrand L."/>
            <person name="Gill N."/>
            <person name="Kane N.C."/>
            <person name="Bowers J.E."/>
            <person name="Hubner S."/>
            <person name="Bellec A."/>
            <person name="Berard A."/>
            <person name="Berges H."/>
            <person name="Blanchet N."/>
            <person name="Boniface M.C."/>
            <person name="Brunel D."/>
            <person name="Catrice O."/>
            <person name="Chaidir N."/>
            <person name="Claudel C."/>
            <person name="Donnadieu C."/>
            <person name="Faraut T."/>
            <person name="Fievet G."/>
            <person name="Helmstetter N."/>
            <person name="King M."/>
            <person name="Knapp S.J."/>
            <person name="Lai Z."/>
            <person name="Le Paslier M.C."/>
            <person name="Lippi Y."/>
            <person name="Lorenzon L."/>
            <person name="Mandel J.R."/>
            <person name="Marage G."/>
            <person name="Marchand G."/>
            <person name="Marquand E."/>
            <person name="Bret-Mestries E."/>
            <person name="Morien E."/>
            <person name="Nambeesan S."/>
            <person name="Nguyen T."/>
            <person name="Pegot-Espagnet P."/>
            <person name="Pouilly N."/>
            <person name="Raftis F."/>
            <person name="Sallet E."/>
            <person name="Schiex T."/>
            <person name="Thomas J."/>
            <person name="Vandecasteele C."/>
            <person name="Vares D."/>
            <person name="Vear F."/>
            <person name="Vautrin S."/>
            <person name="Crespi M."/>
            <person name="Mangin B."/>
            <person name="Burke J.M."/>
            <person name="Salse J."/>
            <person name="Munos S."/>
            <person name="Vincourt P."/>
            <person name="Rieseberg L.H."/>
            <person name="Langlade N.B."/>
        </authorList>
    </citation>
    <scope>NUCLEOTIDE SEQUENCE</scope>
    <source>
        <tissue evidence="6">Leaves</tissue>
    </source>
</reference>
<dbReference type="Gramene" id="mRNA:HanXRQr2_Chr13g0611331">
    <property type="protein sequence ID" value="mRNA:HanXRQr2_Chr13g0611331"/>
    <property type="gene ID" value="HanXRQr2_Chr13g0611331"/>
</dbReference>
<evidence type="ECO:0000313" key="6">
    <source>
        <dbReference type="EMBL" id="KAF5775371.1"/>
    </source>
</evidence>
<dbReference type="InterPro" id="IPR002182">
    <property type="entry name" value="NB-ARC"/>
</dbReference>
<evidence type="ECO:0000256" key="2">
    <source>
        <dbReference type="ARBA" id="ARBA00022741"/>
    </source>
</evidence>
<dbReference type="GO" id="GO:0006952">
    <property type="term" value="P:defense response"/>
    <property type="evidence" value="ECO:0007669"/>
    <property type="project" value="InterPro"/>
</dbReference>
<dbReference type="Gene3D" id="1.10.8.430">
    <property type="entry name" value="Helical domain of apoptotic protease-activating factors"/>
    <property type="match status" value="1"/>
</dbReference>
<dbReference type="InterPro" id="IPR027417">
    <property type="entry name" value="P-loop_NTPase"/>
</dbReference>
<dbReference type="Pfam" id="PF00931">
    <property type="entry name" value="NB-ARC"/>
    <property type="match status" value="1"/>
</dbReference>
<reference evidence="6" key="2">
    <citation type="submission" date="2020-06" db="EMBL/GenBank/DDBJ databases">
        <title>Helianthus annuus Genome sequencing and assembly Release 2.</title>
        <authorList>
            <person name="Gouzy J."/>
            <person name="Langlade N."/>
            <person name="Munos S."/>
        </authorList>
    </citation>
    <scope>NUCLEOTIDE SEQUENCE</scope>
    <source>
        <tissue evidence="6">Leaves</tissue>
    </source>
</reference>
<dbReference type="PANTHER" id="PTHR23155:SF1205">
    <property type="entry name" value="DISEASE RESISTANCE PROTEIN RPM1"/>
    <property type="match status" value="1"/>
</dbReference>
<accession>A0A9K3EMB1</accession>
<dbReference type="SUPFAM" id="SSF52540">
    <property type="entry name" value="P-loop containing nucleoside triphosphate hydrolases"/>
    <property type="match status" value="1"/>
</dbReference>
<protein>
    <submittedName>
        <fullName evidence="6">P-loop containing nucleoside triphosphate hydrolase</fullName>
    </submittedName>
</protein>
<dbReference type="GO" id="GO:0016787">
    <property type="term" value="F:hydrolase activity"/>
    <property type="evidence" value="ECO:0007669"/>
    <property type="project" value="UniProtKB-KW"/>
</dbReference>
<dbReference type="GO" id="GO:0043531">
    <property type="term" value="F:ADP binding"/>
    <property type="evidence" value="ECO:0007669"/>
    <property type="project" value="InterPro"/>
</dbReference>
<keyword evidence="3" id="KW-0611">Plant defense</keyword>
<keyword evidence="2" id="KW-0547">Nucleotide-binding</keyword>
<gene>
    <name evidence="6" type="ORF">HanXRQr2_Chr13g0611331</name>
</gene>
<sequence length="277" mass="31960">MGGVWKTTLARILYDEQQVKDHFQLKAWVCVSDEFDSFGISKVIFQSVARVNKKFADLNLLQEELKTHLREKKFLLVLDDVWTESYEDWETLLDSLSYDNAVSLFALHALGVNNFESHLSLKPYAEGIVKKCDGLPLALRALGRLLRTKKDEVEHRKEVANSQIWRLKDEGGILPAFRLSYQDLSATLKQLFAYCSLFPKDFLFDKEELLLIWMAEGFLHRPTRSDSTVECLGHEFFDELLSRSFFQHAPYNESLFARPALRICVPCSSSKKCALRP</sequence>
<feature type="domain" description="Disease resistance protein winged helix" evidence="5">
    <location>
        <begin position="197"/>
        <end position="249"/>
    </location>
</feature>
<dbReference type="InterPro" id="IPR058922">
    <property type="entry name" value="WHD_DRP"/>
</dbReference>
<dbReference type="Pfam" id="PF23559">
    <property type="entry name" value="WHD_DRP"/>
    <property type="match status" value="1"/>
</dbReference>
<evidence type="ECO:0000256" key="3">
    <source>
        <dbReference type="ARBA" id="ARBA00022821"/>
    </source>
</evidence>
<organism evidence="6 7">
    <name type="scientific">Helianthus annuus</name>
    <name type="common">Common sunflower</name>
    <dbReference type="NCBI Taxonomy" id="4232"/>
    <lineage>
        <taxon>Eukaryota</taxon>
        <taxon>Viridiplantae</taxon>
        <taxon>Streptophyta</taxon>
        <taxon>Embryophyta</taxon>
        <taxon>Tracheophyta</taxon>
        <taxon>Spermatophyta</taxon>
        <taxon>Magnoliopsida</taxon>
        <taxon>eudicotyledons</taxon>
        <taxon>Gunneridae</taxon>
        <taxon>Pentapetalae</taxon>
        <taxon>asterids</taxon>
        <taxon>campanulids</taxon>
        <taxon>Asterales</taxon>
        <taxon>Asteraceae</taxon>
        <taxon>Asteroideae</taxon>
        <taxon>Heliantheae alliance</taxon>
        <taxon>Heliantheae</taxon>
        <taxon>Helianthus</taxon>
    </lineage>
</organism>
<dbReference type="AlphaFoldDB" id="A0A9K3EMB1"/>
<comment type="caution">
    <text evidence="6">The sequence shown here is derived from an EMBL/GenBank/DDBJ whole genome shotgun (WGS) entry which is preliminary data.</text>
</comment>
<proteinExistence type="predicted"/>